<gene>
    <name evidence="6" type="ORF">BP6252_09186</name>
</gene>
<dbReference type="InterPro" id="IPR056031">
    <property type="entry name" value="DUF7612"/>
</dbReference>
<feature type="region of interest" description="Disordered" evidence="1">
    <location>
        <begin position="301"/>
        <end position="331"/>
    </location>
</feature>
<evidence type="ECO:0000259" key="2">
    <source>
        <dbReference type="Pfam" id="PF24586"/>
    </source>
</evidence>
<evidence type="ECO:0000256" key="1">
    <source>
        <dbReference type="SAM" id="MobiDB-lite"/>
    </source>
</evidence>
<dbReference type="InterPro" id="IPR056033">
    <property type="entry name" value="DUF7614"/>
</dbReference>
<comment type="caution">
    <text evidence="6">The sequence shown here is derived from an EMBL/GenBank/DDBJ whole genome shotgun (WGS) entry which is preliminary data.</text>
</comment>
<feature type="domain" description="DUF7613" evidence="4">
    <location>
        <begin position="778"/>
        <end position="928"/>
    </location>
</feature>
<keyword evidence="7" id="KW-1185">Reference proteome</keyword>
<name>A0A3D8R1H2_9HELO</name>
<dbReference type="Pfam" id="PF24588">
    <property type="entry name" value="DUF7613"/>
    <property type="match status" value="1"/>
</dbReference>
<dbReference type="Pfam" id="PF24587">
    <property type="entry name" value="DUF7612"/>
    <property type="match status" value="1"/>
</dbReference>
<sequence>MEGEPREHEYKQKLRGIKGKLFKKDKKIITDNNDDVSDFLHGPSDKLHMATATPTSPVSQQQLPLVRVDTSNAHRWPSAAAVTTSGRGRGYSTGSKRCRKGLAVRFTEVKPEIIGTGGDESEEPTSFISSRKRANSHPPGGRGPQVRPPFIGQQQVPQPEYGRHSQDSTRPAEAFMPDAQVFMPKKLQRTQTGFESIENRPENIIPGNPTLDYAEIPSDSLNHGFLKSEPDDQHSFAAMIQAEMRADEGNALTRGKSLLLETQSTDDESHNSDGTSLLTAQMDQVHLNTIRNSYIAPATEASQAELLPGSRPQTPTGYQETQSSELSPHLPRSNTLTIQAAAIAVGDEALQEFSRRMAHMFTLFRLSTENFKPIPACSLDDLVRAALWWFLKGRMDLEATIRERPNSPEAQRRGYFRRQQAHTDLAKALWLVHIILPKHPQFVNQQTGGNVEDVMNSRQAILTNLKKLSMSMKRNNFMPPDPDDAPLQQGLDPSIWIQDNGNKSLLSTQKFTSTMALSDAFPIGDTSRTFNYSRMFVEATLMEDDGSQQYHVSCLLSIIRVQREQTLRVLIASANGTLNLCIQGDRSLGPTWDDVEWRSKSNSIDIKLPRSFVLRIQCGTHDFQRLWGLYDYQNTIHASLFERRDEQMVFEVVLKTYQNFDQNPQSQAFPSEPINGCRVRLFERILTEKAATGARKFHRGFRVAVVTGTKTKNLSGINQDFPAHLPIQFGFLRGDGGLPALLLKIVDGNAKSTMVFTFNDVHERAQMHARLTGVSLNDGESIVAETAFKGFAIMTTNGGSNDLRCLKTLDWQGLRIINEEEGGLQNKTTVLSDTLRVAMDFRNGSITDRFNLGPGELKLRLDVNSASGLKVIRQTQRDMTISVSEAQVSKALPYELAEVLRTIAASETTRTYLFPSLRELHLFQSALTGFKVLFDGSATSFNISRRRMVVPIYKKWDAATTRLQIVQKEKVIQLVAFFENFSHGDAMSFALKSTDIFESSTRSGKFHLRIVDAKFAMPKARLDDESGNGCVDSGFVCLDMPDYPGEHDDITIVFDTEAECERFAQTLPAPVKAASRIGSIRR</sequence>
<accession>A0A3D8R1H2</accession>
<feature type="region of interest" description="Disordered" evidence="1">
    <location>
        <begin position="114"/>
        <end position="170"/>
    </location>
</feature>
<reference evidence="6 7" key="1">
    <citation type="journal article" date="2018" name="IMA Fungus">
        <title>IMA Genome-F 9: Draft genome sequence of Annulohypoxylon stygium, Aspergillus mulundensis, Berkeleyomyces basicola (syn. Thielaviopsis basicola), Ceratocystis smalleyi, two Cercospora beticola strains, Coleophoma cylindrospora, Fusarium fracticaudum, Phialophora cf. hyalina, and Morchella septimelata.</title>
        <authorList>
            <person name="Wingfield B.D."/>
            <person name="Bills G.F."/>
            <person name="Dong Y."/>
            <person name="Huang W."/>
            <person name="Nel W.J."/>
            <person name="Swalarsk-Parry B.S."/>
            <person name="Vaghefi N."/>
            <person name="Wilken P.M."/>
            <person name="An Z."/>
            <person name="de Beer Z.W."/>
            <person name="De Vos L."/>
            <person name="Chen L."/>
            <person name="Duong T.A."/>
            <person name="Gao Y."/>
            <person name="Hammerbacher A."/>
            <person name="Kikkert J.R."/>
            <person name="Li Y."/>
            <person name="Li H."/>
            <person name="Li K."/>
            <person name="Li Q."/>
            <person name="Liu X."/>
            <person name="Ma X."/>
            <person name="Naidoo K."/>
            <person name="Pethybridge S.J."/>
            <person name="Sun J."/>
            <person name="Steenkamp E.T."/>
            <person name="van der Nest M.A."/>
            <person name="van Wyk S."/>
            <person name="Wingfield M.J."/>
            <person name="Xiong C."/>
            <person name="Yue Q."/>
            <person name="Zhang X."/>
        </authorList>
    </citation>
    <scope>NUCLEOTIDE SEQUENCE [LARGE SCALE GENOMIC DNA]</scope>
    <source>
        <strain evidence="6 7">BP6252</strain>
    </source>
</reference>
<evidence type="ECO:0000259" key="5">
    <source>
        <dbReference type="Pfam" id="PF24589"/>
    </source>
</evidence>
<dbReference type="STRING" id="1849047.A0A3D8R1H2"/>
<dbReference type="Proteomes" id="UP000256645">
    <property type="component" value="Unassembled WGS sequence"/>
</dbReference>
<protein>
    <submittedName>
        <fullName evidence="6">Uncharacterized protein</fullName>
    </submittedName>
</protein>
<dbReference type="InterPro" id="IPR056032">
    <property type="entry name" value="DUF7613"/>
</dbReference>
<evidence type="ECO:0000259" key="4">
    <source>
        <dbReference type="Pfam" id="PF24588"/>
    </source>
</evidence>
<feature type="region of interest" description="Disordered" evidence="1">
    <location>
        <begin position="40"/>
        <end position="61"/>
    </location>
</feature>
<dbReference type="AlphaFoldDB" id="A0A3D8R1H2"/>
<feature type="domain" description="DUF7612" evidence="3">
    <location>
        <begin position="643"/>
        <end position="774"/>
    </location>
</feature>
<feature type="compositionally biased region" description="Polar residues" evidence="1">
    <location>
        <begin position="52"/>
        <end position="61"/>
    </location>
</feature>
<dbReference type="Pfam" id="PF24589">
    <property type="entry name" value="DUF7614"/>
    <property type="match status" value="1"/>
</dbReference>
<feature type="domain" description="DUF7611" evidence="2">
    <location>
        <begin position="488"/>
        <end position="640"/>
    </location>
</feature>
<feature type="domain" description="DUF7614" evidence="5">
    <location>
        <begin position="934"/>
        <end position="1068"/>
    </location>
</feature>
<evidence type="ECO:0000313" key="6">
    <source>
        <dbReference type="EMBL" id="RDW67790.1"/>
    </source>
</evidence>
<dbReference type="Pfam" id="PF24586">
    <property type="entry name" value="DUF7611"/>
    <property type="match status" value="1"/>
</dbReference>
<dbReference type="OrthoDB" id="4356615at2759"/>
<dbReference type="EMBL" id="PDLM01000010">
    <property type="protein sequence ID" value="RDW67790.1"/>
    <property type="molecule type" value="Genomic_DNA"/>
</dbReference>
<evidence type="ECO:0000259" key="3">
    <source>
        <dbReference type="Pfam" id="PF24587"/>
    </source>
</evidence>
<feature type="compositionally biased region" description="Polar residues" evidence="1">
    <location>
        <begin position="311"/>
        <end position="331"/>
    </location>
</feature>
<proteinExistence type="predicted"/>
<evidence type="ECO:0000313" key="7">
    <source>
        <dbReference type="Proteomes" id="UP000256645"/>
    </source>
</evidence>
<organism evidence="6 7">
    <name type="scientific">Coleophoma cylindrospora</name>
    <dbReference type="NCBI Taxonomy" id="1849047"/>
    <lineage>
        <taxon>Eukaryota</taxon>
        <taxon>Fungi</taxon>
        <taxon>Dikarya</taxon>
        <taxon>Ascomycota</taxon>
        <taxon>Pezizomycotina</taxon>
        <taxon>Leotiomycetes</taxon>
        <taxon>Helotiales</taxon>
        <taxon>Dermateaceae</taxon>
        <taxon>Coleophoma</taxon>
    </lineage>
</organism>
<dbReference type="InterPro" id="IPR056030">
    <property type="entry name" value="DUF7611"/>
</dbReference>